<organism evidence="10 11">
    <name type="scientific">Anoxybacteroides amylolyticum</name>
    <dbReference type="NCBI Taxonomy" id="294699"/>
    <lineage>
        <taxon>Bacteria</taxon>
        <taxon>Bacillati</taxon>
        <taxon>Bacillota</taxon>
        <taxon>Bacilli</taxon>
        <taxon>Bacillales</taxon>
        <taxon>Anoxybacillaceae</taxon>
        <taxon>Anoxybacteroides</taxon>
    </lineage>
</organism>
<dbReference type="EMBL" id="CP015438">
    <property type="protein sequence ID" value="ANB60638.1"/>
    <property type="molecule type" value="Genomic_DNA"/>
</dbReference>
<feature type="domain" description="Spore germination protein N-terminal" evidence="9">
    <location>
        <begin position="22"/>
        <end position="197"/>
    </location>
</feature>
<dbReference type="NCBIfam" id="TIGR02887">
    <property type="entry name" value="spore_ger_x_C"/>
    <property type="match status" value="1"/>
</dbReference>
<dbReference type="AlphaFoldDB" id="A0A160F304"/>
<evidence type="ECO:0000256" key="4">
    <source>
        <dbReference type="ARBA" id="ARBA00022729"/>
    </source>
</evidence>
<dbReference type="PATRIC" id="fig|294699.3.peg.2493"/>
<dbReference type="Gene3D" id="6.20.190.10">
    <property type="entry name" value="Nutrient germinant receptor protein C, domain 1"/>
    <property type="match status" value="1"/>
</dbReference>
<dbReference type="PANTHER" id="PTHR35789:SF1">
    <property type="entry name" value="SPORE GERMINATION PROTEIN B3"/>
    <property type="match status" value="1"/>
</dbReference>
<evidence type="ECO:0000256" key="6">
    <source>
        <dbReference type="ARBA" id="ARBA00023139"/>
    </source>
</evidence>
<dbReference type="InterPro" id="IPR038501">
    <property type="entry name" value="Spore_GerAC_C_sf"/>
</dbReference>
<evidence type="ECO:0000313" key="11">
    <source>
        <dbReference type="Proteomes" id="UP000076865"/>
    </source>
</evidence>
<keyword evidence="7" id="KW-0449">Lipoprotein</keyword>
<proteinExistence type="inferred from homology"/>
<feature type="domain" description="Spore germination GerAC-like C-terminal" evidence="8">
    <location>
        <begin position="215"/>
        <end position="379"/>
    </location>
</feature>
<dbReference type="RefSeq" id="WP_066325860.1">
    <property type="nucleotide sequence ID" value="NZ_CP015438.1"/>
</dbReference>
<evidence type="ECO:0000256" key="7">
    <source>
        <dbReference type="ARBA" id="ARBA00023288"/>
    </source>
</evidence>
<keyword evidence="4" id="KW-0732">Signal</keyword>
<protein>
    <submittedName>
        <fullName evidence="10">Germination, Ger(X)C family protein</fullName>
    </submittedName>
</protein>
<sequence>MKRIIACFAISISCFMLSGCWDRTELNDLALVTGIGIDQKGKDIMLTVQLIVPKQLGGATSMGTNNSAGSSGATIVRSGTGKTLADAIANLQEKLPRRLFWGHVKAIVFGENTAKTGIQPHLDFLSRNPQTRLRANVLVADGTAKSVLELLPLIEQSSAEVMRELSKSKILMDVTLKDVLQMLSSDSQAAALPMVKILPPEKEKTELETIPFINRTAIFKNDKMIGSIDDKLTRGVLWVRDEIKQANITVSLDGKKGEITATIIRAHTQLIPKYEKGKWKMEIRITSQDDILLNGTNLSLYNQQHLPALEKALAKATTKRIKSSLQKVQKEMNADILGFADVFHRKYPKEWNRVKNKWNNIFPTVEVTVQVKVTVQRPGMNTTPQGIPEDEVKK</sequence>
<dbReference type="PROSITE" id="PS51257">
    <property type="entry name" value="PROKAR_LIPOPROTEIN"/>
    <property type="match status" value="1"/>
</dbReference>
<evidence type="ECO:0000313" key="10">
    <source>
        <dbReference type="EMBL" id="ANB60638.1"/>
    </source>
</evidence>
<dbReference type="GO" id="GO:0009847">
    <property type="term" value="P:spore germination"/>
    <property type="evidence" value="ECO:0007669"/>
    <property type="project" value="InterPro"/>
</dbReference>
<dbReference type="Pfam" id="PF05504">
    <property type="entry name" value="Spore_GerAC"/>
    <property type="match status" value="1"/>
</dbReference>
<dbReference type="OrthoDB" id="2592518at2"/>
<comment type="similarity">
    <text evidence="2">Belongs to the GerABKC lipoprotein family.</text>
</comment>
<dbReference type="Gene3D" id="3.30.300.210">
    <property type="entry name" value="Nutrient germinant receptor protein C, domain 3"/>
    <property type="match status" value="1"/>
</dbReference>
<accession>A0A160F304</accession>
<keyword evidence="3" id="KW-0309">Germination</keyword>
<dbReference type="InterPro" id="IPR046953">
    <property type="entry name" value="Spore_GerAC-like_C"/>
</dbReference>
<reference evidence="10 11" key="1">
    <citation type="journal article" date="2006" name="Syst. Appl. Microbiol.">
        <title>Anoxybacillus amylolyticus sp. nov., a thermophilic amylase producing bacterium isolated from Mount Rittmann (Antarctica).</title>
        <authorList>
            <person name="Poli A."/>
            <person name="Esposito E."/>
            <person name="Lama L."/>
            <person name="Orlando P."/>
            <person name="Nicolaus G."/>
            <person name="de Appolonia F."/>
            <person name="Gambacorta A."/>
            <person name="Nicolaus B."/>
        </authorList>
    </citation>
    <scope>NUCLEOTIDE SEQUENCE [LARGE SCALE GENOMIC DNA]</scope>
    <source>
        <strain evidence="10 11">DSM 15939</strain>
    </source>
</reference>
<evidence type="ECO:0000256" key="5">
    <source>
        <dbReference type="ARBA" id="ARBA00023136"/>
    </source>
</evidence>
<dbReference type="Pfam" id="PF25198">
    <property type="entry name" value="Spore_GerAC_N"/>
    <property type="match status" value="1"/>
</dbReference>
<comment type="subcellular location">
    <subcellularLocation>
        <location evidence="1">Membrane</location>
        <topology evidence="1">Lipid-anchor</topology>
    </subcellularLocation>
</comment>
<dbReference type="KEGG" id="aamy:GFC30_2424"/>
<evidence type="ECO:0000256" key="1">
    <source>
        <dbReference type="ARBA" id="ARBA00004635"/>
    </source>
</evidence>
<keyword evidence="5" id="KW-0472">Membrane</keyword>
<dbReference type="InterPro" id="IPR008844">
    <property type="entry name" value="Spore_GerAC-like"/>
</dbReference>
<evidence type="ECO:0000259" key="9">
    <source>
        <dbReference type="Pfam" id="PF25198"/>
    </source>
</evidence>
<evidence type="ECO:0000259" key="8">
    <source>
        <dbReference type="Pfam" id="PF05504"/>
    </source>
</evidence>
<dbReference type="GO" id="GO:0016020">
    <property type="term" value="C:membrane"/>
    <property type="evidence" value="ECO:0007669"/>
    <property type="project" value="UniProtKB-SubCell"/>
</dbReference>
<dbReference type="PANTHER" id="PTHR35789">
    <property type="entry name" value="SPORE GERMINATION PROTEIN B3"/>
    <property type="match status" value="1"/>
</dbReference>
<gene>
    <name evidence="10" type="ORF">GFC30_2424</name>
</gene>
<name>A0A160F304_9BACL</name>
<dbReference type="InterPro" id="IPR057336">
    <property type="entry name" value="GerAC_N"/>
</dbReference>
<evidence type="ECO:0000256" key="3">
    <source>
        <dbReference type="ARBA" id="ARBA00022544"/>
    </source>
</evidence>
<keyword evidence="6" id="KW-0564">Palmitate</keyword>
<keyword evidence="11" id="KW-1185">Reference proteome</keyword>
<dbReference type="Proteomes" id="UP000076865">
    <property type="component" value="Chromosome"/>
</dbReference>
<evidence type="ECO:0000256" key="2">
    <source>
        <dbReference type="ARBA" id="ARBA00007886"/>
    </source>
</evidence>